<evidence type="ECO:0000313" key="4">
    <source>
        <dbReference type="Proteomes" id="UP000244173"/>
    </source>
</evidence>
<sequence length="417" mass="45767">MIRPIPLLSLLVAAALAGCATQTPAPVAPAPTARPAEPVTPEVLFPEPAPEPVPEPATPTPPVTAPAGTPHPTGMPAFPAYPNEAAARAAVQRLLPGNVRDRAGWTNDIVNAFSALHLSYRADNFCAVMAIIEQESLWQADRAIPGLNQMVWKEIETRRQKYLIPKLVLDAALLKHSPNGRSYKDRIDSLRTEREMNDLFGDMIDELPYGKTLLAGKNPIRTGGPMQVSVAFAEQQAKYRPYPYPKKGTIRDEVFTRRGGIYFGTSILLDYPAPYSQMRYRFADFNAGRYASRNAAFQQAVARLSGRRLSADGDILSYDGGSAGASDTRAAVLSLAGRLGLSAGEIQRDLKLEKVGPFAGTPTYQRLFALADRQYGHQPRETLPQIQLTGPKIQRKITTAWFADRVEGRYRSCLARR</sequence>
<dbReference type="KEGG" id="maer:DAI18_01805"/>
<feature type="region of interest" description="Disordered" evidence="1">
    <location>
        <begin position="25"/>
        <end position="68"/>
    </location>
</feature>
<feature type="compositionally biased region" description="Pro residues" evidence="1">
    <location>
        <begin position="47"/>
        <end position="64"/>
    </location>
</feature>
<proteinExistence type="predicted"/>
<reference evidence="3 4" key="1">
    <citation type="submission" date="2018-04" db="EMBL/GenBank/DDBJ databases">
        <title>Denitrifier Microvirgula.</title>
        <authorList>
            <person name="Anderson E."/>
            <person name="Jang J."/>
            <person name="Ishii S."/>
        </authorList>
    </citation>
    <scope>NUCLEOTIDE SEQUENCE [LARGE SCALE GENOMIC DNA]</scope>
    <source>
        <strain evidence="3 4">BE2.4</strain>
    </source>
</reference>
<keyword evidence="4" id="KW-1185">Reference proteome</keyword>
<dbReference type="AlphaFoldDB" id="A0A2U3THL7"/>
<feature type="signal peptide" evidence="2">
    <location>
        <begin position="1"/>
        <end position="25"/>
    </location>
</feature>
<keyword evidence="2" id="KW-0732">Signal</keyword>
<evidence type="ECO:0000256" key="1">
    <source>
        <dbReference type="SAM" id="MobiDB-lite"/>
    </source>
</evidence>
<name>A0A2U3THL7_9NEIS</name>
<protein>
    <submittedName>
        <fullName evidence="3">DUF1615 domain-containing protein</fullName>
    </submittedName>
</protein>
<dbReference type="Proteomes" id="UP000244173">
    <property type="component" value="Chromosome"/>
</dbReference>
<dbReference type="PROSITE" id="PS51257">
    <property type="entry name" value="PROKAR_LIPOPROTEIN"/>
    <property type="match status" value="1"/>
</dbReference>
<dbReference type="Pfam" id="PF07759">
    <property type="entry name" value="DUF1615"/>
    <property type="match status" value="1"/>
</dbReference>
<gene>
    <name evidence="3" type="ORF">DAI18_01805</name>
</gene>
<feature type="chain" id="PRO_5015638443" evidence="2">
    <location>
        <begin position="26"/>
        <end position="417"/>
    </location>
</feature>
<evidence type="ECO:0000256" key="2">
    <source>
        <dbReference type="SAM" id="SignalP"/>
    </source>
</evidence>
<evidence type="ECO:0000313" key="3">
    <source>
        <dbReference type="EMBL" id="AVY92914.1"/>
    </source>
</evidence>
<dbReference type="STRING" id="1122240.GCA_000620105_01022"/>
<dbReference type="RefSeq" id="WP_107888625.1">
    <property type="nucleotide sequence ID" value="NZ_CP028519.1"/>
</dbReference>
<feature type="compositionally biased region" description="Low complexity" evidence="1">
    <location>
        <begin position="25"/>
        <end position="42"/>
    </location>
</feature>
<accession>A0A2U3THL7</accession>
<dbReference type="OrthoDB" id="596976at2"/>
<dbReference type="EMBL" id="CP028519">
    <property type="protein sequence ID" value="AVY92914.1"/>
    <property type="molecule type" value="Genomic_DNA"/>
</dbReference>
<dbReference type="InterPro" id="IPR011673">
    <property type="entry name" value="DUF1615"/>
</dbReference>
<organism evidence="3 4">
    <name type="scientific">Microvirgula aerodenitrificans</name>
    <dbReference type="NCBI Taxonomy" id="57480"/>
    <lineage>
        <taxon>Bacteria</taxon>
        <taxon>Pseudomonadati</taxon>
        <taxon>Pseudomonadota</taxon>
        <taxon>Betaproteobacteria</taxon>
        <taxon>Neisseriales</taxon>
        <taxon>Aquaspirillaceae</taxon>
        <taxon>Microvirgula</taxon>
    </lineage>
</organism>